<dbReference type="GO" id="GO:0003677">
    <property type="term" value="F:DNA binding"/>
    <property type="evidence" value="ECO:0007669"/>
    <property type="project" value="InterPro"/>
</dbReference>
<feature type="domain" description="Transposase IS200-like" evidence="1">
    <location>
        <begin position="5"/>
        <end position="120"/>
    </location>
</feature>
<reference evidence="2 3" key="1">
    <citation type="submission" date="2016-10" db="EMBL/GenBank/DDBJ databases">
        <authorList>
            <person name="de Groot N.N."/>
        </authorList>
    </citation>
    <scope>NUCLEOTIDE SEQUENCE [LARGE SCALE GENOMIC DNA]</scope>
    <source>
        <strain evidence="2 3">DSM 25232</strain>
    </source>
</reference>
<dbReference type="PANTHER" id="PTHR34322">
    <property type="entry name" value="TRANSPOSASE, Y1_TNP DOMAIN-CONTAINING"/>
    <property type="match status" value="1"/>
</dbReference>
<sequence>MEVLNNNNFYHIYNRGNNKQNIFLEPDNYFYFLTLLKKHILPIAKIYSYCLLKNHFHLLIQIKENSENPSQKFSNFFNAYTKAFNKKYDRVGSLFQRPFRRIRIDNEDYLKSLIVYIHLNPESHNISEDFKKYSYSSYQTMFSSKVTNVERIEVVKLFNDIENFKFVHNQKKFINDERFNELALE</sequence>
<organism evidence="2 3">
    <name type="scientific">Aquimarina amphilecti</name>
    <dbReference type="NCBI Taxonomy" id="1038014"/>
    <lineage>
        <taxon>Bacteria</taxon>
        <taxon>Pseudomonadati</taxon>
        <taxon>Bacteroidota</taxon>
        <taxon>Flavobacteriia</taxon>
        <taxon>Flavobacteriales</taxon>
        <taxon>Flavobacteriaceae</taxon>
        <taxon>Aquimarina</taxon>
    </lineage>
</organism>
<keyword evidence="3" id="KW-1185">Reference proteome</keyword>
<dbReference type="AlphaFoldDB" id="A0A1H7FQ18"/>
<dbReference type="SMART" id="SM01321">
    <property type="entry name" value="Y1_Tnp"/>
    <property type="match status" value="1"/>
</dbReference>
<dbReference type="EMBL" id="FOAB01000001">
    <property type="protein sequence ID" value="SEK28069.1"/>
    <property type="molecule type" value="Genomic_DNA"/>
</dbReference>
<evidence type="ECO:0000313" key="2">
    <source>
        <dbReference type="EMBL" id="SEK28069.1"/>
    </source>
</evidence>
<dbReference type="InterPro" id="IPR002686">
    <property type="entry name" value="Transposase_17"/>
</dbReference>
<dbReference type="SUPFAM" id="SSF143422">
    <property type="entry name" value="Transposase IS200-like"/>
    <property type="match status" value="1"/>
</dbReference>
<protein>
    <submittedName>
        <fullName evidence="2">REP element-mobilizing transposase RayT</fullName>
    </submittedName>
</protein>
<dbReference type="Gene3D" id="3.30.70.1290">
    <property type="entry name" value="Transposase IS200-like"/>
    <property type="match status" value="1"/>
</dbReference>
<evidence type="ECO:0000259" key="1">
    <source>
        <dbReference type="SMART" id="SM01321"/>
    </source>
</evidence>
<dbReference type="GO" id="GO:0004803">
    <property type="term" value="F:transposase activity"/>
    <property type="evidence" value="ECO:0007669"/>
    <property type="project" value="InterPro"/>
</dbReference>
<proteinExistence type="predicted"/>
<name>A0A1H7FQ18_AQUAM</name>
<dbReference type="PANTHER" id="PTHR34322:SF2">
    <property type="entry name" value="TRANSPOSASE IS200-LIKE DOMAIN-CONTAINING PROTEIN"/>
    <property type="match status" value="1"/>
</dbReference>
<gene>
    <name evidence="2" type="ORF">SAMN04487910_0152</name>
</gene>
<evidence type="ECO:0000313" key="3">
    <source>
        <dbReference type="Proteomes" id="UP000198521"/>
    </source>
</evidence>
<dbReference type="GO" id="GO:0006313">
    <property type="term" value="P:DNA transposition"/>
    <property type="evidence" value="ECO:0007669"/>
    <property type="project" value="InterPro"/>
</dbReference>
<dbReference type="STRING" id="1038014.SAMN04487910_0152"/>
<accession>A0A1H7FQ18</accession>
<dbReference type="Proteomes" id="UP000198521">
    <property type="component" value="Unassembled WGS sequence"/>
</dbReference>
<dbReference type="InterPro" id="IPR036515">
    <property type="entry name" value="Transposase_17_sf"/>
</dbReference>